<dbReference type="Proteomes" id="UP000184476">
    <property type="component" value="Unassembled WGS sequence"/>
</dbReference>
<dbReference type="EMBL" id="FQVL01000016">
    <property type="protein sequence ID" value="SHF35212.1"/>
    <property type="molecule type" value="Genomic_DNA"/>
</dbReference>
<evidence type="ECO:0000313" key="1">
    <source>
        <dbReference type="EMBL" id="SHF35212.1"/>
    </source>
</evidence>
<proteinExistence type="predicted"/>
<evidence type="ECO:0008006" key="3">
    <source>
        <dbReference type="Google" id="ProtNLM"/>
    </source>
</evidence>
<dbReference type="AlphaFoldDB" id="A0A1M5AZ60"/>
<organism evidence="1 2">
    <name type="scientific">Seinonella peptonophila</name>
    <dbReference type="NCBI Taxonomy" id="112248"/>
    <lineage>
        <taxon>Bacteria</taxon>
        <taxon>Bacillati</taxon>
        <taxon>Bacillota</taxon>
        <taxon>Bacilli</taxon>
        <taxon>Bacillales</taxon>
        <taxon>Thermoactinomycetaceae</taxon>
        <taxon>Seinonella</taxon>
    </lineage>
</organism>
<sequence length="76" mass="9101">MNQLEGKEEILNITTQDITNLLEMLQQERLPNVLHPMDVERILRISHYTCGELMKRNDFPSIKIGRRYKIPRDVFF</sequence>
<protein>
    <recommendedName>
        <fullName evidence="3">DNA binding domain-containing protein, excisionase family</fullName>
    </recommendedName>
</protein>
<dbReference type="RefSeq" id="WP_073157780.1">
    <property type="nucleotide sequence ID" value="NZ_FQVL01000016.1"/>
</dbReference>
<evidence type="ECO:0000313" key="2">
    <source>
        <dbReference type="Proteomes" id="UP000184476"/>
    </source>
</evidence>
<dbReference type="STRING" id="112248.SAMN05444392_11674"/>
<dbReference type="OrthoDB" id="122388at2"/>
<reference evidence="1 2" key="1">
    <citation type="submission" date="2016-11" db="EMBL/GenBank/DDBJ databases">
        <authorList>
            <person name="Jaros S."/>
            <person name="Januszkiewicz K."/>
            <person name="Wedrychowicz H."/>
        </authorList>
    </citation>
    <scope>NUCLEOTIDE SEQUENCE [LARGE SCALE GENOMIC DNA]</scope>
    <source>
        <strain evidence="1 2">DSM 44666</strain>
    </source>
</reference>
<gene>
    <name evidence="1" type="ORF">SAMN05444392_11674</name>
</gene>
<accession>A0A1M5AZ60</accession>
<keyword evidence="2" id="KW-1185">Reference proteome</keyword>
<name>A0A1M5AZ60_9BACL</name>